<dbReference type="InterPro" id="IPR007658">
    <property type="entry name" value="DUF594"/>
</dbReference>
<feature type="domain" description="DUF4220" evidence="2">
    <location>
        <begin position="53"/>
        <end position="393"/>
    </location>
</feature>
<reference evidence="3" key="1">
    <citation type="journal article" date="2023" name="Mol. Ecol. Resour.">
        <title>Chromosome-level genome assembly of a triploid poplar Populus alba 'Berolinensis'.</title>
        <authorList>
            <person name="Chen S."/>
            <person name="Yu Y."/>
            <person name="Wang X."/>
            <person name="Wang S."/>
            <person name="Zhang T."/>
            <person name="Zhou Y."/>
            <person name="He R."/>
            <person name="Meng N."/>
            <person name="Wang Y."/>
            <person name="Liu W."/>
            <person name="Liu Z."/>
            <person name="Liu J."/>
            <person name="Guo Q."/>
            <person name="Huang H."/>
            <person name="Sederoff R.R."/>
            <person name="Wang G."/>
            <person name="Qu G."/>
            <person name="Chen S."/>
        </authorList>
    </citation>
    <scope>NUCLEOTIDE SEQUENCE</scope>
    <source>
        <strain evidence="3">SC-2020</strain>
    </source>
</reference>
<evidence type="ECO:0000313" key="3">
    <source>
        <dbReference type="EMBL" id="KAJ6991930.1"/>
    </source>
</evidence>
<dbReference type="EMBL" id="JAQIZT010000006">
    <property type="protein sequence ID" value="KAJ6991930.1"/>
    <property type="molecule type" value="Genomic_DNA"/>
</dbReference>
<keyword evidence="1" id="KW-0472">Membrane</keyword>
<dbReference type="PANTHER" id="PTHR31325">
    <property type="entry name" value="OS01G0798800 PROTEIN-RELATED"/>
    <property type="match status" value="1"/>
</dbReference>
<name>A0AAD6QKB2_9ROSI</name>
<keyword evidence="1" id="KW-0812">Transmembrane</keyword>
<dbReference type="Pfam" id="PF13968">
    <property type="entry name" value="DUF4220"/>
    <property type="match status" value="2"/>
</dbReference>
<evidence type="ECO:0000256" key="1">
    <source>
        <dbReference type="SAM" id="Phobius"/>
    </source>
</evidence>
<dbReference type="Proteomes" id="UP001164929">
    <property type="component" value="Chromosome 6"/>
</dbReference>
<evidence type="ECO:0000313" key="4">
    <source>
        <dbReference type="Proteomes" id="UP001164929"/>
    </source>
</evidence>
<dbReference type="AlphaFoldDB" id="A0AAD6QKB2"/>
<keyword evidence="4" id="KW-1185">Reference proteome</keyword>
<proteinExistence type="predicted"/>
<feature type="transmembrane region" description="Helical" evidence="1">
    <location>
        <begin position="324"/>
        <end position="346"/>
    </location>
</feature>
<gene>
    <name evidence="3" type="ORF">NC653_015316</name>
</gene>
<accession>A0AAD6QKB2</accession>
<evidence type="ECO:0000259" key="2">
    <source>
        <dbReference type="Pfam" id="PF13968"/>
    </source>
</evidence>
<feature type="transmembrane region" description="Helical" evidence="1">
    <location>
        <begin position="291"/>
        <end position="312"/>
    </location>
</feature>
<comment type="caution">
    <text evidence="3">The sequence shown here is derived from an EMBL/GenBank/DDBJ whole genome shotgun (WGS) entry which is preliminary data.</text>
</comment>
<feature type="transmembrane region" description="Helical" evidence="1">
    <location>
        <begin position="731"/>
        <end position="751"/>
    </location>
</feature>
<protein>
    <recommendedName>
        <fullName evidence="2">DUF4220 domain-containing protein</fullName>
    </recommendedName>
</protein>
<organism evidence="3 4">
    <name type="scientific">Populus alba x Populus x berolinensis</name>
    <dbReference type="NCBI Taxonomy" id="444605"/>
    <lineage>
        <taxon>Eukaryota</taxon>
        <taxon>Viridiplantae</taxon>
        <taxon>Streptophyta</taxon>
        <taxon>Embryophyta</taxon>
        <taxon>Tracheophyta</taxon>
        <taxon>Spermatophyta</taxon>
        <taxon>Magnoliopsida</taxon>
        <taxon>eudicotyledons</taxon>
        <taxon>Gunneridae</taxon>
        <taxon>Pentapetalae</taxon>
        <taxon>rosids</taxon>
        <taxon>fabids</taxon>
        <taxon>Malpighiales</taxon>
        <taxon>Salicaceae</taxon>
        <taxon>Saliceae</taxon>
        <taxon>Populus</taxon>
    </lineage>
</organism>
<dbReference type="Pfam" id="PF04578">
    <property type="entry name" value="DUF594"/>
    <property type="match status" value="2"/>
</dbReference>
<keyword evidence="1" id="KW-1133">Transmembrane helix</keyword>
<dbReference type="InterPro" id="IPR025315">
    <property type="entry name" value="DUF4220"/>
</dbReference>
<feature type="transmembrane region" description="Helical" evidence="1">
    <location>
        <begin position="763"/>
        <end position="786"/>
    </location>
</feature>
<feature type="domain" description="DUF4220" evidence="2">
    <location>
        <begin position="651"/>
        <end position="835"/>
    </location>
</feature>
<sequence>MDVDGLSVRVVALWNDWQLRSMILLSLWLQIFLTIAGSRRKYTAGIWLGTLVWLAYTSADPLATLSLGTITRNQGGSICTTKNESITPAFWSSMLLVHLGGPYTFTAYAVEDNELWSRHVLQLLTQLSMSFYASLRSWWSMDPLRYLAIPIFIAGIMKYGERVLVLWLASSNKFRDSANEERKLLREQLDHKISRDELDNRDTTRYDEVLGFDGIRPEAKHLHEAHFLFRTLKLLYGDYLVTYPTHMISSYIILKSKSAAEAFELIGVELGFMFDVLFTKAMTGVFWRPRLFLRSINFLLSASALLAFWIMARNSKAYSEIDITISYLLLGGAVVLDIYSVIWMLLSDWTMLWLSKQRKPLPESICQFIYSSRWLSFLIHKKRWKESMNQHAIHKQIEQRIPMGNLFSKGHNFRRWKDDVDCGLEELIFKRLLDMRSRYSCQDDQKMILAERGDHALENYNRCSEKFGWSVVDIDFHESFLLWHIATWFCHVGHTESPLVKVSRSLASYMLYLRSDMPFMLPKEMGEAKYMSTSVEATFQVEEGQTEGSVLSDGRSLASALDLLETEDGWSDETKWEMISQVWVEMLTFAAIHCGWKEHAKALSQGGELLTFVAVLMSHLGINEQCIYNCQDDQKMILAERGQIERSFPDENFNSIIPEAKYLHEAHLLFRTLKLVFADYTVPLPVHRISYGILQSKDAAGAFNLIEVEVGFMFDLLFTKVMTTVCPRPRIILRFINFLSPVSALIAFSSMTRKSHTYSKIDIIISYLLLFGAVVLEIYSAILMFFSDWAMLWLSKQRKPPADSFYRGICSSRLLSFFSNNKRWKASMAQNRLTDYPKTSSKHIPKLFSTGNIQNWEVVVDLKELIFKRLLDMRSRCNFPDHKNDILEERGGHALRSKRCDVTLDRYLLRINFHSSLLIWHIAVNNCFDQDSSDSIHRNISRSLSRYMMYLWKDLPLMLPKALGEPLYNQSFRVRYDAEELSKLLELQQEKEGWSVDEKWELISEVLVEMLTYVASQCKWKEHARALKGGGELLTLVAILMAHLGLHGQCIYN</sequence>